<dbReference type="GO" id="GO:0015031">
    <property type="term" value="P:protein transport"/>
    <property type="evidence" value="ECO:0007669"/>
    <property type="project" value="UniProtKB-KW"/>
</dbReference>
<dbReference type="Gene3D" id="2.130.10.10">
    <property type="entry name" value="YVTN repeat-like/Quinoprotein amine dehydrogenase"/>
    <property type="match status" value="1"/>
</dbReference>
<comment type="similarity">
    <text evidence="2">Belongs to the WD repeat SEC31 family.</text>
</comment>
<organism evidence="9 10">
    <name type="scientific">Eragrostis curvula</name>
    <name type="common">weeping love grass</name>
    <dbReference type="NCBI Taxonomy" id="38414"/>
    <lineage>
        <taxon>Eukaryota</taxon>
        <taxon>Viridiplantae</taxon>
        <taxon>Streptophyta</taxon>
        <taxon>Embryophyta</taxon>
        <taxon>Tracheophyta</taxon>
        <taxon>Spermatophyta</taxon>
        <taxon>Magnoliopsida</taxon>
        <taxon>Liliopsida</taxon>
        <taxon>Poales</taxon>
        <taxon>Poaceae</taxon>
        <taxon>PACMAD clade</taxon>
        <taxon>Chloridoideae</taxon>
        <taxon>Eragrostideae</taxon>
        <taxon>Eragrostidinae</taxon>
        <taxon>Eragrostis</taxon>
    </lineage>
</organism>
<dbReference type="InterPro" id="IPR001680">
    <property type="entry name" value="WD40_rpt"/>
</dbReference>
<dbReference type="InterPro" id="IPR015943">
    <property type="entry name" value="WD40/YVTN_repeat-like_dom_sf"/>
</dbReference>
<dbReference type="GO" id="GO:0070971">
    <property type="term" value="C:endoplasmic reticulum exit site"/>
    <property type="evidence" value="ECO:0007669"/>
    <property type="project" value="TreeGrafter"/>
</dbReference>
<evidence type="ECO:0008006" key="11">
    <source>
        <dbReference type="Google" id="ProtNLM"/>
    </source>
</evidence>
<evidence type="ECO:0000313" key="9">
    <source>
        <dbReference type="EMBL" id="TVU01944.1"/>
    </source>
</evidence>
<evidence type="ECO:0000256" key="3">
    <source>
        <dbReference type="ARBA" id="ARBA00022448"/>
    </source>
</evidence>
<dbReference type="GO" id="GO:0030127">
    <property type="term" value="C:COPII vesicle coat"/>
    <property type="evidence" value="ECO:0007669"/>
    <property type="project" value="TreeGrafter"/>
</dbReference>
<keyword evidence="5" id="KW-0677">Repeat</keyword>
<dbReference type="InterPro" id="IPR040251">
    <property type="entry name" value="SEC31-like"/>
</dbReference>
<keyword evidence="4" id="KW-0853">WD repeat</keyword>
<comment type="subcellular location">
    <subcellularLocation>
        <location evidence="1">Endoplasmic reticulum</location>
    </subcellularLocation>
</comment>
<sequence length="333" mass="36866">MSSESTGGTCFLQDASGHQHILCSKPLAEEPKAANTCHPPAKRAQEGDTCQRRALPRGVSSIEVDVPKANLNKEMDIEVLPTDQNVEGWELLKLSSDGEDDDWEVISKDVHKDMHPTGHKLKDLKGPVRGLAFHHQKTNLLAAGGYGDKLKIYHIDRESGGYEIPLKDNSQNLFLQWNPWYPALLAATSDDGLTSIFDVRDRKPVTSLKHGPRKQVQWKPDVVYALALSSESSPIEIYDFRIPMLPTHTFGSAEGFRSISWSNSTHSSILTTDMNGALDIWNLNNKESADSAYCFSLRKSGDLEARWCQAEDVAVIASTSAVTLCKLKPPWKG</sequence>
<name>A0A5J9SSP5_9POAL</name>
<dbReference type="GO" id="GO:0007029">
    <property type="term" value="P:endoplasmic reticulum organization"/>
    <property type="evidence" value="ECO:0007669"/>
    <property type="project" value="TreeGrafter"/>
</dbReference>
<dbReference type="EMBL" id="RWGY01000366">
    <property type="protein sequence ID" value="TVU01944.1"/>
    <property type="molecule type" value="Genomic_DNA"/>
</dbReference>
<evidence type="ECO:0000256" key="5">
    <source>
        <dbReference type="ARBA" id="ARBA00022737"/>
    </source>
</evidence>
<dbReference type="SUPFAM" id="SSF50978">
    <property type="entry name" value="WD40 repeat-like"/>
    <property type="match status" value="1"/>
</dbReference>
<dbReference type="GO" id="GO:0090110">
    <property type="term" value="P:COPII-coated vesicle cargo loading"/>
    <property type="evidence" value="ECO:0007669"/>
    <property type="project" value="TreeGrafter"/>
</dbReference>
<evidence type="ECO:0000256" key="1">
    <source>
        <dbReference type="ARBA" id="ARBA00004240"/>
    </source>
</evidence>
<reference evidence="9 10" key="1">
    <citation type="journal article" date="2019" name="Sci. Rep.">
        <title>A high-quality genome of Eragrostis curvula grass provides insights into Poaceae evolution and supports new strategies to enhance forage quality.</title>
        <authorList>
            <person name="Carballo J."/>
            <person name="Santos B.A.C.M."/>
            <person name="Zappacosta D."/>
            <person name="Garbus I."/>
            <person name="Selva J.P."/>
            <person name="Gallo C.A."/>
            <person name="Diaz A."/>
            <person name="Albertini E."/>
            <person name="Caccamo M."/>
            <person name="Echenique V."/>
        </authorList>
    </citation>
    <scope>NUCLEOTIDE SEQUENCE [LARGE SCALE GENOMIC DNA]</scope>
    <source>
        <strain evidence="10">cv. Victoria</strain>
        <tissue evidence="9">Leaf</tissue>
    </source>
</reference>
<dbReference type="Proteomes" id="UP000324897">
    <property type="component" value="Unassembled WGS sequence"/>
</dbReference>
<protein>
    <recommendedName>
        <fullName evidence="11">Anaphase-promoting complex subunit 4 WD40 domain-containing protein</fullName>
    </recommendedName>
</protein>
<keyword evidence="6" id="KW-0256">Endoplasmic reticulum</keyword>
<dbReference type="AlphaFoldDB" id="A0A5J9SSP5"/>
<accession>A0A5J9SSP5</accession>
<dbReference type="InterPro" id="IPR036322">
    <property type="entry name" value="WD40_repeat_dom_sf"/>
</dbReference>
<dbReference type="SMART" id="SM00320">
    <property type="entry name" value="WD40"/>
    <property type="match status" value="3"/>
</dbReference>
<evidence type="ECO:0000256" key="2">
    <source>
        <dbReference type="ARBA" id="ARBA00009358"/>
    </source>
</evidence>
<proteinExistence type="inferred from homology"/>
<dbReference type="OrthoDB" id="542917at2759"/>
<keyword evidence="10" id="KW-1185">Reference proteome</keyword>
<keyword evidence="7" id="KW-0931">ER-Golgi transport</keyword>
<feature type="non-terminal residue" evidence="9">
    <location>
        <position position="1"/>
    </location>
</feature>
<keyword evidence="8" id="KW-0653">Protein transport</keyword>
<evidence type="ECO:0000313" key="10">
    <source>
        <dbReference type="Proteomes" id="UP000324897"/>
    </source>
</evidence>
<dbReference type="PANTHER" id="PTHR13923:SF11">
    <property type="entry name" value="SECRETORY 31, ISOFORM D"/>
    <property type="match status" value="1"/>
</dbReference>
<keyword evidence="3" id="KW-0813">Transport</keyword>
<evidence type="ECO:0000256" key="4">
    <source>
        <dbReference type="ARBA" id="ARBA00022574"/>
    </source>
</evidence>
<evidence type="ECO:0000256" key="7">
    <source>
        <dbReference type="ARBA" id="ARBA00022892"/>
    </source>
</evidence>
<dbReference type="GO" id="GO:0005198">
    <property type="term" value="F:structural molecule activity"/>
    <property type="evidence" value="ECO:0007669"/>
    <property type="project" value="TreeGrafter"/>
</dbReference>
<evidence type="ECO:0000256" key="6">
    <source>
        <dbReference type="ARBA" id="ARBA00022824"/>
    </source>
</evidence>
<comment type="caution">
    <text evidence="9">The sequence shown here is derived from an EMBL/GenBank/DDBJ whole genome shotgun (WGS) entry which is preliminary data.</text>
</comment>
<gene>
    <name evidence="9" type="ORF">EJB05_52593</name>
</gene>
<dbReference type="Gramene" id="TVU01944">
    <property type="protein sequence ID" value="TVU01944"/>
    <property type="gene ID" value="EJB05_52593"/>
</dbReference>
<dbReference type="PANTHER" id="PTHR13923">
    <property type="entry name" value="SEC31-RELATED PROTEIN"/>
    <property type="match status" value="1"/>
</dbReference>
<evidence type="ECO:0000256" key="8">
    <source>
        <dbReference type="ARBA" id="ARBA00022927"/>
    </source>
</evidence>